<name>A0AAD5TTY5_9FUNG</name>
<comment type="subcellular location">
    <subcellularLocation>
        <location evidence="1">Mitochondrion</location>
    </subcellularLocation>
</comment>
<keyword evidence="3" id="KW-0689">Ribosomal protein</keyword>
<keyword evidence="4" id="KW-0496">Mitochondrion</keyword>
<protein>
    <recommendedName>
        <fullName evidence="7">Large ribosomal subunit protein mL54</fullName>
    </recommendedName>
</protein>
<dbReference type="PANTHER" id="PTHR28595">
    <property type="entry name" value="39S RIBOSOMAL PROTEIN L54, MITOCHONDRIAL"/>
    <property type="match status" value="1"/>
</dbReference>
<accession>A0AAD5TTY5</accession>
<evidence type="ECO:0000256" key="6">
    <source>
        <dbReference type="ARBA" id="ARBA00033752"/>
    </source>
</evidence>
<dbReference type="GO" id="GO:0003735">
    <property type="term" value="F:structural constituent of ribosome"/>
    <property type="evidence" value="ECO:0007669"/>
    <property type="project" value="TreeGrafter"/>
</dbReference>
<dbReference type="Pfam" id="PF08561">
    <property type="entry name" value="Ribosomal_L37"/>
    <property type="match status" value="1"/>
</dbReference>
<sequence length="80" mass="9319">MSLQLESTCLEGTVLKGLNIYEGKQDPVAMADEKYPDWLWSILVEPTTKFAEDEKFSKKFIRFQNKEKLKSNSLKFKKLS</sequence>
<dbReference type="InterPro" id="IPR013870">
    <property type="entry name" value="Ribosomal_mL54"/>
</dbReference>
<evidence type="ECO:0000313" key="9">
    <source>
        <dbReference type="Proteomes" id="UP001211065"/>
    </source>
</evidence>
<keyword evidence="5" id="KW-0687">Ribonucleoprotein</keyword>
<comment type="caution">
    <text evidence="8">The sequence shown here is derived from an EMBL/GenBank/DDBJ whole genome shotgun (WGS) entry which is preliminary data.</text>
</comment>
<evidence type="ECO:0000256" key="7">
    <source>
        <dbReference type="ARBA" id="ARBA00035179"/>
    </source>
</evidence>
<keyword evidence="2" id="KW-0809">Transit peptide</keyword>
<evidence type="ECO:0000256" key="1">
    <source>
        <dbReference type="ARBA" id="ARBA00004173"/>
    </source>
</evidence>
<evidence type="ECO:0000256" key="5">
    <source>
        <dbReference type="ARBA" id="ARBA00023274"/>
    </source>
</evidence>
<evidence type="ECO:0000313" key="8">
    <source>
        <dbReference type="EMBL" id="KAJ3204046.1"/>
    </source>
</evidence>
<evidence type="ECO:0000256" key="2">
    <source>
        <dbReference type="ARBA" id="ARBA00022946"/>
    </source>
</evidence>
<comment type="similarity">
    <text evidence="6">Belongs to the mitochondrion-specific ribosomal protein mL54 family.</text>
</comment>
<dbReference type="Proteomes" id="UP001211065">
    <property type="component" value="Unassembled WGS sequence"/>
</dbReference>
<evidence type="ECO:0000256" key="4">
    <source>
        <dbReference type="ARBA" id="ARBA00023128"/>
    </source>
</evidence>
<dbReference type="EMBL" id="JADGJW010001348">
    <property type="protein sequence ID" value="KAJ3204046.1"/>
    <property type="molecule type" value="Genomic_DNA"/>
</dbReference>
<keyword evidence="9" id="KW-1185">Reference proteome</keyword>
<dbReference type="PANTHER" id="PTHR28595:SF1">
    <property type="entry name" value="LARGE RIBOSOMAL SUBUNIT PROTEIN ML54"/>
    <property type="match status" value="1"/>
</dbReference>
<organism evidence="8 9">
    <name type="scientific">Clydaea vesicula</name>
    <dbReference type="NCBI Taxonomy" id="447962"/>
    <lineage>
        <taxon>Eukaryota</taxon>
        <taxon>Fungi</taxon>
        <taxon>Fungi incertae sedis</taxon>
        <taxon>Chytridiomycota</taxon>
        <taxon>Chytridiomycota incertae sedis</taxon>
        <taxon>Chytridiomycetes</taxon>
        <taxon>Lobulomycetales</taxon>
        <taxon>Lobulomycetaceae</taxon>
        <taxon>Clydaea</taxon>
    </lineage>
</organism>
<proteinExistence type="inferred from homology"/>
<gene>
    <name evidence="8" type="ORF">HK099_001282</name>
</gene>
<reference evidence="8" key="1">
    <citation type="submission" date="2020-05" db="EMBL/GenBank/DDBJ databases">
        <title>Phylogenomic resolution of chytrid fungi.</title>
        <authorList>
            <person name="Stajich J.E."/>
            <person name="Amses K."/>
            <person name="Simmons R."/>
            <person name="Seto K."/>
            <person name="Myers J."/>
            <person name="Bonds A."/>
            <person name="Quandt C.A."/>
            <person name="Barry K."/>
            <person name="Liu P."/>
            <person name="Grigoriev I."/>
            <person name="Longcore J.E."/>
            <person name="James T.Y."/>
        </authorList>
    </citation>
    <scope>NUCLEOTIDE SEQUENCE</scope>
    <source>
        <strain evidence="8">JEL0476</strain>
    </source>
</reference>
<evidence type="ECO:0000256" key="3">
    <source>
        <dbReference type="ARBA" id="ARBA00022980"/>
    </source>
</evidence>
<dbReference type="GO" id="GO:0005762">
    <property type="term" value="C:mitochondrial large ribosomal subunit"/>
    <property type="evidence" value="ECO:0007669"/>
    <property type="project" value="TreeGrafter"/>
</dbReference>
<dbReference type="AlphaFoldDB" id="A0AAD5TTY5"/>